<name>A0ABS5BMJ5_9BACT</name>
<dbReference type="Proteomes" id="UP000676565">
    <property type="component" value="Unassembled WGS sequence"/>
</dbReference>
<proteinExistence type="predicted"/>
<accession>A0ABS5BMJ5</accession>
<comment type="caution">
    <text evidence="1">The sequence shown here is derived from an EMBL/GenBank/DDBJ whole genome shotgun (WGS) entry which is preliminary data.</text>
</comment>
<dbReference type="RefSeq" id="WP_210653019.1">
    <property type="nucleotide sequence ID" value="NZ_JAGKQQ010000001.1"/>
</dbReference>
<protein>
    <submittedName>
        <fullName evidence="1">Uncharacterized protein</fullName>
    </submittedName>
</protein>
<reference evidence="1 2" key="1">
    <citation type="submission" date="2021-04" db="EMBL/GenBank/DDBJ databases">
        <authorList>
            <person name="Ivanova A."/>
        </authorList>
    </citation>
    <scope>NUCLEOTIDE SEQUENCE [LARGE SCALE GENOMIC DNA]</scope>
    <source>
        <strain evidence="1 2">G18</strain>
    </source>
</reference>
<evidence type="ECO:0000313" key="2">
    <source>
        <dbReference type="Proteomes" id="UP000676565"/>
    </source>
</evidence>
<organism evidence="1 2">
    <name type="scientific">Gemmata palustris</name>
    <dbReference type="NCBI Taxonomy" id="2822762"/>
    <lineage>
        <taxon>Bacteria</taxon>
        <taxon>Pseudomonadati</taxon>
        <taxon>Planctomycetota</taxon>
        <taxon>Planctomycetia</taxon>
        <taxon>Gemmatales</taxon>
        <taxon>Gemmataceae</taxon>
        <taxon>Gemmata</taxon>
    </lineage>
</organism>
<sequence length="167" mass="18160">MGLPEILVAKLTNSPVNALVGGRITPAIGTDGTQIPYVAFTITSSENSYRLDGSPSSLEKTGILFDVWGNKHTQVTQILSALRSTLSGWSEGQVKWSMWGNSATEKDEDSERYSAVSEFTVWYEQTVRVRVDAGIESGEAFGTPTITGGAPRLDFSEPFNSQYLAIF</sequence>
<evidence type="ECO:0000313" key="1">
    <source>
        <dbReference type="EMBL" id="MBP3954911.1"/>
    </source>
</evidence>
<dbReference type="Pfam" id="PF11367">
    <property type="entry name" value="Tail_completion_gp17"/>
    <property type="match status" value="1"/>
</dbReference>
<gene>
    <name evidence="1" type="ORF">J8F10_06405</name>
</gene>
<dbReference type="EMBL" id="JAGKQQ010000001">
    <property type="protein sequence ID" value="MBP3954911.1"/>
    <property type="molecule type" value="Genomic_DNA"/>
</dbReference>
<keyword evidence="2" id="KW-1185">Reference proteome</keyword>
<dbReference type="InterPro" id="IPR021508">
    <property type="entry name" value="Gp17-like"/>
</dbReference>